<dbReference type="PRINTS" id="PR01438">
    <property type="entry name" value="UNVRSLSTRESS"/>
</dbReference>
<dbReference type="InterPro" id="IPR006016">
    <property type="entry name" value="UspA"/>
</dbReference>
<dbReference type="Gene3D" id="1.20.120.520">
    <property type="entry name" value="nmb1532 protein domain like"/>
    <property type="match status" value="1"/>
</dbReference>
<proteinExistence type="inferred from homology"/>
<dbReference type="InterPro" id="IPR014729">
    <property type="entry name" value="Rossmann-like_a/b/a_fold"/>
</dbReference>
<evidence type="ECO:0000256" key="1">
    <source>
        <dbReference type="ARBA" id="ARBA00008791"/>
    </source>
</evidence>
<keyword evidence="5" id="KW-1185">Reference proteome</keyword>
<accession>A0ABX1MGJ2</accession>
<feature type="domain" description="UspA" evidence="2">
    <location>
        <begin position="8"/>
        <end position="152"/>
    </location>
</feature>
<dbReference type="CDD" id="cd00293">
    <property type="entry name" value="USP-like"/>
    <property type="match status" value="1"/>
</dbReference>
<organism evidence="4 5">
    <name type="scientific">Aromatoleum petrolei</name>
    <dbReference type="NCBI Taxonomy" id="76116"/>
    <lineage>
        <taxon>Bacteria</taxon>
        <taxon>Pseudomonadati</taxon>
        <taxon>Pseudomonadota</taxon>
        <taxon>Betaproteobacteria</taxon>
        <taxon>Rhodocyclales</taxon>
        <taxon>Rhodocyclaceae</taxon>
        <taxon>Aromatoleum</taxon>
    </lineage>
</organism>
<dbReference type="SUPFAM" id="SSF52402">
    <property type="entry name" value="Adenine nucleotide alpha hydrolases-like"/>
    <property type="match status" value="1"/>
</dbReference>
<name>A0ABX1MGJ2_9RHOO</name>
<comment type="caution">
    <text evidence="4">The sequence shown here is derived from an EMBL/GenBank/DDBJ whole genome shotgun (WGS) entry which is preliminary data.</text>
</comment>
<dbReference type="EMBL" id="WTVR01000002">
    <property type="protein sequence ID" value="NMF87067.1"/>
    <property type="molecule type" value="Genomic_DNA"/>
</dbReference>
<comment type="similarity">
    <text evidence="1">Belongs to the universal stress protein A family.</text>
</comment>
<dbReference type="Gene3D" id="3.40.50.620">
    <property type="entry name" value="HUPs"/>
    <property type="match status" value="1"/>
</dbReference>
<dbReference type="InterPro" id="IPR006015">
    <property type="entry name" value="Universal_stress_UspA"/>
</dbReference>
<evidence type="ECO:0000259" key="2">
    <source>
        <dbReference type="Pfam" id="PF00582"/>
    </source>
</evidence>
<dbReference type="PANTHER" id="PTHR46268:SF15">
    <property type="entry name" value="UNIVERSAL STRESS PROTEIN HP_0031"/>
    <property type="match status" value="1"/>
</dbReference>
<gene>
    <name evidence="4" type="ORF">GPA26_01095</name>
</gene>
<dbReference type="Pfam" id="PF01814">
    <property type="entry name" value="Hemerythrin"/>
    <property type="match status" value="1"/>
</dbReference>
<dbReference type="Pfam" id="PF00582">
    <property type="entry name" value="Usp"/>
    <property type="match status" value="1"/>
</dbReference>
<feature type="domain" description="Hemerythrin-like" evidence="3">
    <location>
        <begin position="170"/>
        <end position="300"/>
    </location>
</feature>
<evidence type="ECO:0000259" key="3">
    <source>
        <dbReference type="Pfam" id="PF01814"/>
    </source>
</evidence>
<dbReference type="CDD" id="cd12108">
    <property type="entry name" value="Hr-like"/>
    <property type="match status" value="1"/>
</dbReference>
<reference evidence="4 5" key="1">
    <citation type="submission" date="2019-12" db="EMBL/GenBank/DDBJ databases">
        <title>Comparative genomics gives insights into the taxonomy of the Azoarcus-Aromatoleum group and reveals separate origins of nif in the plant-associated Azoarcus and non-plant-associated Aromatoleum sub-groups.</title>
        <authorList>
            <person name="Lafos M."/>
            <person name="Maluk M."/>
            <person name="Batista M."/>
            <person name="Junghare M."/>
            <person name="Carmona M."/>
            <person name="Faoro H."/>
            <person name="Cruz L.M."/>
            <person name="Battistoni F."/>
            <person name="De Souza E."/>
            <person name="Pedrosa F."/>
            <person name="Chen W.-M."/>
            <person name="Poole P.S."/>
            <person name="Dixon R.A."/>
            <person name="James E.K."/>
        </authorList>
    </citation>
    <scope>NUCLEOTIDE SEQUENCE [LARGE SCALE GENOMIC DNA]</scope>
    <source>
        <strain evidence="4 5">ToN1</strain>
    </source>
</reference>
<dbReference type="Proteomes" id="UP000652074">
    <property type="component" value="Unassembled WGS sequence"/>
</dbReference>
<dbReference type="InterPro" id="IPR012312">
    <property type="entry name" value="Hemerythrin-like"/>
</dbReference>
<evidence type="ECO:0000313" key="5">
    <source>
        <dbReference type="Proteomes" id="UP000652074"/>
    </source>
</evidence>
<dbReference type="PANTHER" id="PTHR46268">
    <property type="entry name" value="STRESS RESPONSE PROTEIN NHAX"/>
    <property type="match status" value="1"/>
</dbReference>
<evidence type="ECO:0000313" key="4">
    <source>
        <dbReference type="EMBL" id="NMF87067.1"/>
    </source>
</evidence>
<protein>
    <submittedName>
        <fullName evidence="4">Universal stress protein UspA</fullName>
    </submittedName>
</protein>
<sequence length="357" mass="38901">MQPPEHAMYSHILVPTDGTHLASQTISQAVQFARSVGARITFFYADPDAGASLTDDGALIHLLDPGLYQDDFGGRAREILAKAEVSARAGDIDCECVTRRSNRPHEAILAAAKELGCDLIFMASHGPRSIGGVMLASETLKVLAGSRIPVLVSSVEKNDPNPAMTKVCAIIKDEHRSIAVVSYGMRMLAGGLRDGKPADIGLLDGMLTYLDEFPAKLHHPKEDAYLFAALRRRTSSLDQVIDDLQQEHLDGDRQLAALRAAVAHYQASPDPDAETLASAIDAFALGQLRHIALEERAVIPGACEHLAEQDWKEIVAAFGPNGDARFNHRERETYRRLYSRIANLHQTLPRMSTPGQS</sequence>